<evidence type="ECO:0000313" key="1">
    <source>
        <dbReference type="EMBL" id="ETW75369.1"/>
    </source>
</evidence>
<proteinExistence type="predicted"/>
<dbReference type="RefSeq" id="XP_009552794.1">
    <property type="nucleotide sequence ID" value="XM_009554499.1"/>
</dbReference>
<reference evidence="1 2" key="1">
    <citation type="journal article" date="2012" name="New Phytol.">
        <title>Insight into trade-off between wood decay and parasitism from the genome of a fungal forest pathogen.</title>
        <authorList>
            <person name="Olson A."/>
            <person name="Aerts A."/>
            <person name="Asiegbu F."/>
            <person name="Belbahri L."/>
            <person name="Bouzid O."/>
            <person name="Broberg A."/>
            <person name="Canback B."/>
            <person name="Coutinho P.M."/>
            <person name="Cullen D."/>
            <person name="Dalman K."/>
            <person name="Deflorio G."/>
            <person name="van Diepen L.T."/>
            <person name="Dunand C."/>
            <person name="Duplessis S."/>
            <person name="Durling M."/>
            <person name="Gonthier P."/>
            <person name="Grimwood J."/>
            <person name="Fossdal C.G."/>
            <person name="Hansson D."/>
            <person name="Henrissat B."/>
            <person name="Hietala A."/>
            <person name="Himmelstrand K."/>
            <person name="Hoffmeister D."/>
            <person name="Hogberg N."/>
            <person name="James T.Y."/>
            <person name="Karlsson M."/>
            <person name="Kohler A."/>
            <person name="Kues U."/>
            <person name="Lee Y.H."/>
            <person name="Lin Y.C."/>
            <person name="Lind M."/>
            <person name="Lindquist E."/>
            <person name="Lombard V."/>
            <person name="Lucas S."/>
            <person name="Lunden K."/>
            <person name="Morin E."/>
            <person name="Murat C."/>
            <person name="Park J."/>
            <person name="Raffaello T."/>
            <person name="Rouze P."/>
            <person name="Salamov A."/>
            <person name="Schmutz J."/>
            <person name="Solheim H."/>
            <person name="Stahlberg J."/>
            <person name="Velez H."/>
            <person name="de Vries R.P."/>
            <person name="Wiebenga A."/>
            <person name="Woodward S."/>
            <person name="Yakovlev I."/>
            <person name="Garbelotto M."/>
            <person name="Martin F."/>
            <person name="Grigoriev I.V."/>
            <person name="Stenlid J."/>
        </authorList>
    </citation>
    <scope>NUCLEOTIDE SEQUENCE [LARGE SCALE GENOMIC DNA]</scope>
    <source>
        <strain evidence="1 2">TC 32-1</strain>
    </source>
</reference>
<name>W4JPH5_HETIT</name>
<dbReference type="Proteomes" id="UP000030671">
    <property type="component" value="Unassembled WGS sequence"/>
</dbReference>
<sequence>MDEEGSWSSVVMFIPRGGIRVCLEGESSDLETGTSQSSSRCRATAVAICITAETALRWRSASTCRSNSP</sequence>
<evidence type="ECO:0000313" key="2">
    <source>
        <dbReference type="Proteomes" id="UP000030671"/>
    </source>
</evidence>
<organism evidence="1 2">
    <name type="scientific">Heterobasidion irregulare (strain TC 32-1)</name>
    <dbReference type="NCBI Taxonomy" id="747525"/>
    <lineage>
        <taxon>Eukaryota</taxon>
        <taxon>Fungi</taxon>
        <taxon>Dikarya</taxon>
        <taxon>Basidiomycota</taxon>
        <taxon>Agaricomycotina</taxon>
        <taxon>Agaricomycetes</taxon>
        <taxon>Russulales</taxon>
        <taxon>Bondarzewiaceae</taxon>
        <taxon>Heterobasidion</taxon>
        <taxon>Heterobasidion annosum species complex</taxon>
    </lineage>
</organism>
<gene>
    <name evidence="1" type="ORF">HETIRDRAFT_224425</name>
</gene>
<accession>W4JPH5</accession>
<dbReference type="AlphaFoldDB" id="W4JPH5"/>
<dbReference type="EMBL" id="KI925466">
    <property type="protein sequence ID" value="ETW75369.1"/>
    <property type="molecule type" value="Genomic_DNA"/>
</dbReference>
<dbReference type="HOGENOM" id="CLU_2782782_0_0_1"/>
<feature type="non-terminal residue" evidence="1">
    <location>
        <position position="69"/>
    </location>
</feature>
<dbReference type="KEGG" id="hir:HETIRDRAFT_224425"/>
<dbReference type="InParanoid" id="W4JPH5"/>
<keyword evidence="2" id="KW-1185">Reference proteome</keyword>
<dbReference type="GeneID" id="20668686"/>
<protein>
    <submittedName>
        <fullName evidence="1">Uncharacterized protein</fullName>
    </submittedName>
</protein>